<comment type="caution">
    <text evidence="2">The sequence shown here is derived from an EMBL/GenBank/DDBJ whole genome shotgun (WGS) entry which is preliminary data.</text>
</comment>
<gene>
    <name evidence="2" type="ORF">BGZ70_009376</name>
</gene>
<keyword evidence="3" id="KW-1185">Reference proteome</keyword>
<accession>A0A9P6J1F5</accession>
<evidence type="ECO:0000313" key="3">
    <source>
        <dbReference type="Proteomes" id="UP000738359"/>
    </source>
</evidence>
<dbReference type="AlphaFoldDB" id="A0A9P6J1F5"/>
<evidence type="ECO:0000256" key="1">
    <source>
        <dbReference type="SAM" id="MobiDB-lite"/>
    </source>
</evidence>
<name>A0A9P6J1F5_MORAP</name>
<feature type="compositionally biased region" description="Basic residues" evidence="1">
    <location>
        <begin position="67"/>
        <end position="76"/>
    </location>
</feature>
<feature type="non-terminal residue" evidence="2">
    <location>
        <position position="86"/>
    </location>
</feature>
<sequence>MNKHLQQPDSMGAPPTTGHHSEQLSGPGKKHAVHGPSTQSTFKTDPNLHSQQHSQQHGSINAEAKKQYHNAHKKSSGSHAQKADHN</sequence>
<organism evidence="2 3">
    <name type="scientific">Mortierella alpina</name>
    <name type="common">Oleaginous fungus</name>
    <name type="synonym">Mortierella renispora</name>
    <dbReference type="NCBI Taxonomy" id="64518"/>
    <lineage>
        <taxon>Eukaryota</taxon>
        <taxon>Fungi</taxon>
        <taxon>Fungi incertae sedis</taxon>
        <taxon>Mucoromycota</taxon>
        <taxon>Mortierellomycotina</taxon>
        <taxon>Mortierellomycetes</taxon>
        <taxon>Mortierellales</taxon>
        <taxon>Mortierellaceae</taxon>
        <taxon>Mortierella</taxon>
    </lineage>
</organism>
<dbReference type="OrthoDB" id="2367972at2759"/>
<feature type="compositionally biased region" description="Polar residues" evidence="1">
    <location>
        <begin position="36"/>
        <end position="48"/>
    </location>
</feature>
<proteinExistence type="predicted"/>
<evidence type="ECO:0000313" key="2">
    <source>
        <dbReference type="EMBL" id="KAF9957870.1"/>
    </source>
</evidence>
<dbReference type="Proteomes" id="UP000738359">
    <property type="component" value="Unassembled WGS sequence"/>
</dbReference>
<feature type="region of interest" description="Disordered" evidence="1">
    <location>
        <begin position="1"/>
        <end position="86"/>
    </location>
</feature>
<feature type="compositionally biased region" description="Low complexity" evidence="1">
    <location>
        <begin position="49"/>
        <end position="59"/>
    </location>
</feature>
<protein>
    <submittedName>
        <fullName evidence="2">Uncharacterized protein</fullName>
    </submittedName>
</protein>
<reference evidence="2" key="1">
    <citation type="journal article" date="2020" name="Fungal Divers.">
        <title>Resolving the Mortierellaceae phylogeny through synthesis of multi-gene phylogenetics and phylogenomics.</title>
        <authorList>
            <person name="Vandepol N."/>
            <person name="Liber J."/>
            <person name="Desiro A."/>
            <person name="Na H."/>
            <person name="Kennedy M."/>
            <person name="Barry K."/>
            <person name="Grigoriev I.V."/>
            <person name="Miller A.N."/>
            <person name="O'Donnell K."/>
            <person name="Stajich J.E."/>
            <person name="Bonito G."/>
        </authorList>
    </citation>
    <scope>NUCLEOTIDE SEQUENCE</scope>
    <source>
        <strain evidence="2">CK1249</strain>
    </source>
</reference>
<dbReference type="EMBL" id="JAAAHY010000757">
    <property type="protein sequence ID" value="KAF9957870.1"/>
    <property type="molecule type" value="Genomic_DNA"/>
</dbReference>